<keyword evidence="1" id="KW-0732">Signal</keyword>
<evidence type="ECO:0000313" key="3">
    <source>
        <dbReference type="EMBL" id="TGE11898.1"/>
    </source>
</evidence>
<dbReference type="Proteomes" id="UP000297739">
    <property type="component" value="Unassembled WGS sequence"/>
</dbReference>
<dbReference type="RefSeq" id="WP_135499701.1">
    <property type="nucleotide sequence ID" value="NZ_SRLD01000083.1"/>
</dbReference>
<protein>
    <recommendedName>
        <fullName evidence="2">DUF4097 domain-containing protein</fullName>
    </recommendedName>
</protein>
<feature type="chain" id="PRO_5021198785" description="DUF4097 domain-containing protein" evidence="1">
    <location>
        <begin position="20"/>
        <end position="267"/>
    </location>
</feature>
<dbReference type="AlphaFoldDB" id="A0A4Z0PEG1"/>
<keyword evidence="4" id="KW-1185">Reference proteome</keyword>
<dbReference type="InterPro" id="IPR025164">
    <property type="entry name" value="Toastrack_DUF4097"/>
</dbReference>
<sequence length="267" mass="27762">MKTLTSLLLFGLTAYSAVAQTAPVFTSTCDERNYGNTTNKRYCETRDLTMTSPGSQTLTIDGQTNGGISVQGWDGNDVRVRAKISTWAKTDADATGLAKGVTISTSGNVLRATGAKDLLEGWAVSYEVFVPRKTALALNTVNGGISLNNLESSIRFETVNGGIALSNVAGKVKGQTTNGGVTIKLTGSKWEGEGLDVQTTNGGINWNLPKDYSAQLYTSTNAGGISASGLPVTKSGLMHKEITATLGQGGASVKAVTTNGGIKVSRD</sequence>
<dbReference type="EMBL" id="SRLD01000083">
    <property type="protein sequence ID" value="TGE11898.1"/>
    <property type="molecule type" value="Genomic_DNA"/>
</dbReference>
<feature type="signal peptide" evidence="1">
    <location>
        <begin position="1"/>
        <end position="19"/>
    </location>
</feature>
<evidence type="ECO:0000256" key="1">
    <source>
        <dbReference type="SAM" id="SignalP"/>
    </source>
</evidence>
<name>A0A4Z0PEG1_9BACT</name>
<comment type="caution">
    <text evidence="3">The sequence shown here is derived from an EMBL/GenBank/DDBJ whole genome shotgun (WGS) entry which is preliminary data.</text>
</comment>
<proteinExistence type="predicted"/>
<dbReference type="OrthoDB" id="876535at2"/>
<reference evidence="3 4" key="1">
    <citation type="submission" date="2019-04" db="EMBL/GenBank/DDBJ databases">
        <authorList>
            <person name="Feng G."/>
            <person name="Zhang J."/>
            <person name="Zhu H."/>
        </authorList>
    </citation>
    <scope>NUCLEOTIDE SEQUENCE [LARGE SCALE GENOMIC DNA]</scope>
    <source>
        <strain evidence="3 4">JCM 17223</strain>
    </source>
</reference>
<feature type="domain" description="DUF4097" evidence="2">
    <location>
        <begin position="136"/>
        <end position="264"/>
    </location>
</feature>
<evidence type="ECO:0000313" key="4">
    <source>
        <dbReference type="Proteomes" id="UP000297739"/>
    </source>
</evidence>
<accession>A0A4Z0PEG1</accession>
<organism evidence="3 4">
    <name type="scientific">Hymenobacter elongatus</name>
    <dbReference type="NCBI Taxonomy" id="877208"/>
    <lineage>
        <taxon>Bacteria</taxon>
        <taxon>Pseudomonadati</taxon>
        <taxon>Bacteroidota</taxon>
        <taxon>Cytophagia</taxon>
        <taxon>Cytophagales</taxon>
        <taxon>Hymenobacteraceae</taxon>
        <taxon>Hymenobacter</taxon>
    </lineage>
</organism>
<gene>
    <name evidence="3" type="ORF">E5J99_20670</name>
</gene>
<dbReference type="Pfam" id="PF13349">
    <property type="entry name" value="DUF4097"/>
    <property type="match status" value="1"/>
</dbReference>
<evidence type="ECO:0000259" key="2">
    <source>
        <dbReference type="Pfam" id="PF13349"/>
    </source>
</evidence>